<dbReference type="PANTHER" id="PTHR45008:SF1">
    <property type="entry name" value="PTS SYSTEM GLUCOSE-SPECIFIC EIIA COMPONENT"/>
    <property type="match status" value="1"/>
</dbReference>
<evidence type="ECO:0000256" key="12">
    <source>
        <dbReference type="ARBA" id="ARBA00042873"/>
    </source>
</evidence>
<dbReference type="Gene3D" id="2.70.70.10">
    <property type="entry name" value="Glucose Permease (Domain IIA)"/>
    <property type="match status" value="1"/>
</dbReference>
<comment type="subunit">
    <text evidence="8">Heterodimer with glycerol kinase (glpk).</text>
</comment>
<evidence type="ECO:0000313" key="15">
    <source>
        <dbReference type="Proteomes" id="UP000473113"/>
    </source>
</evidence>
<dbReference type="PANTHER" id="PTHR45008">
    <property type="entry name" value="PTS SYSTEM GLUCOSE-SPECIFIC EIIA COMPONENT"/>
    <property type="match status" value="1"/>
</dbReference>
<sequence length="102" mass="10869">TFASGSLGEGFAIIPTDGKIYSPVNGEVSTVFPTKHAIGVVSEEGAEILIHIGIDTVNLNGKYFQSAVSDGKKVRKGDLLMEVDLQELIKEGYDPTTMVIVT</sequence>
<comment type="subcellular location">
    <subcellularLocation>
        <location evidence="1">Cytoplasm</location>
    </subcellularLocation>
</comment>
<dbReference type="GO" id="GO:0005737">
    <property type="term" value="C:cytoplasm"/>
    <property type="evidence" value="ECO:0007669"/>
    <property type="project" value="UniProtKB-SubCell"/>
</dbReference>
<feature type="non-terminal residue" evidence="14">
    <location>
        <position position="102"/>
    </location>
</feature>
<dbReference type="AlphaFoldDB" id="A0A6M1XXI8"/>
<evidence type="ECO:0000256" key="2">
    <source>
        <dbReference type="ARBA" id="ARBA00022448"/>
    </source>
</evidence>
<evidence type="ECO:0000256" key="11">
    <source>
        <dbReference type="ARBA" id="ARBA00042526"/>
    </source>
</evidence>
<feature type="non-terminal residue" evidence="14">
    <location>
        <position position="1"/>
    </location>
</feature>
<dbReference type="NCBIfam" id="TIGR00830">
    <property type="entry name" value="PTBA"/>
    <property type="match status" value="1"/>
</dbReference>
<keyword evidence="3 14" id="KW-0762">Sugar transport</keyword>
<evidence type="ECO:0000313" key="14">
    <source>
        <dbReference type="EMBL" id="NGW68175.1"/>
    </source>
</evidence>
<dbReference type="SUPFAM" id="SSF51261">
    <property type="entry name" value="Duplicated hybrid motif"/>
    <property type="match status" value="1"/>
</dbReference>
<dbReference type="EMBL" id="JAALTR010000299">
    <property type="protein sequence ID" value="NGW68175.1"/>
    <property type="molecule type" value="Genomic_DNA"/>
</dbReference>
<keyword evidence="4" id="KW-0808">Transferase</keyword>
<comment type="caution">
    <text evidence="14">The sequence shown here is derived from an EMBL/GenBank/DDBJ whole genome shotgun (WGS) entry which is preliminary data.</text>
</comment>
<evidence type="ECO:0000256" key="10">
    <source>
        <dbReference type="ARBA" id="ARBA00042296"/>
    </source>
</evidence>
<keyword evidence="5" id="KW-0598">Phosphotransferase system</keyword>
<evidence type="ECO:0000256" key="7">
    <source>
        <dbReference type="ARBA" id="ARBA00037252"/>
    </source>
</evidence>
<evidence type="ECO:0000256" key="3">
    <source>
        <dbReference type="ARBA" id="ARBA00022597"/>
    </source>
</evidence>
<gene>
    <name evidence="14" type="ORF">G6Y24_11900</name>
</gene>
<accession>A0A6M1XXI8</accession>
<organism evidence="14 15">
    <name type="scientific">Staphylococcus aureus</name>
    <dbReference type="NCBI Taxonomy" id="1280"/>
    <lineage>
        <taxon>Bacteria</taxon>
        <taxon>Bacillati</taxon>
        <taxon>Bacillota</taxon>
        <taxon>Bacilli</taxon>
        <taxon>Bacillales</taxon>
        <taxon>Staphylococcaceae</taxon>
        <taxon>Staphylococcus</taxon>
    </lineage>
</organism>
<dbReference type="InterPro" id="IPR001127">
    <property type="entry name" value="PTS_EIIA_1_perm"/>
</dbReference>
<dbReference type="GO" id="GO:0016301">
    <property type="term" value="F:kinase activity"/>
    <property type="evidence" value="ECO:0007669"/>
    <property type="project" value="UniProtKB-KW"/>
</dbReference>
<proteinExistence type="predicted"/>
<comment type="function">
    <text evidence="7">The phosphoenolpyruvate-dependent sugar phosphotransferase system (sugar PTS), a major carbohydrate active transport system, catalyzes the phosphorylation of incoming sugar substrates concomitantly with their translocation across the cell membrane. The enzyme II complex composed of PtsG and Crr is involved in glucose transport.</text>
</comment>
<dbReference type="Proteomes" id="UP000473113">
    <property type="component" value="Unassembled WGS sequence"/>
</dbReference>
<dbReference type="PROSITE" id="PS00371">
    <property type="entry name" value="PTS_EIIA_TYPE_1_HIS"/>
    <property type="match status" value="1"/>
</dbReference>
<evidence type="ECO:0000256" key="8">
    <source>
        <dbReference type="ARBA" id="ARBA00038632"/>
    </source>
</evidence>
<feature type="domain" description="PTS EIIA type-1" evidence="13">
    <location>
        <begin position="1"/>
        <end position="102"/>
    </location>
</feature>
<evidence type="ECO:0000259" key="13">
    <source>
        <dbReference type="PROSITE" id="PS51093"/>
    </source>
</evidence>
<evidence type="ECO:0000256" key="1">
    <source>
        <dbReference type="ARBA" id="ARBA00004496"/>
    </source>
</evidence>
<dbReference type="InterPro" id="IPR050890">
    <property type="entry name" value="PTS_EIIA_component"/>
</dbReference>
<reference evidence="14 15" key="1">
    <citation type="submission" date="2020-02" db="EMBL/GenBank/DDBJ databases">
        <title>Detection of Heterogeneous Vancomycin Intermediate Resistance in Methicillin Resistant Staphylococcus aureus Isolates from Latin-America.</title>
        <authorList>
            <person name="Castro-Cardozo B."/>
            <person name="Berrio M."/>
            <person name="Vargas M.L."/>
            <person name="Carvajal L.P."/>
            <person name="Millan L.V."/>
            <person name="Rios R."/>
            <person name="Hernandez A."/>
            <person name="Rincon S.L."/>
            <person name="Cubides P."/>
            <person name="Forero E."/>
            <person name="Dinh A."/>
            <person name="Seas C."/>
            <person name="Munita J.M."/>
            <person name="Arias C.A."/>
            <person name="Reyes J."/>
            <person name="Diaz L."/>
        </authorList>
    </citation>
    <scope>NUCLEOTIDE SEQUENCE [LARGE SCALE GENOMIC DNA]</scope>
    <source>
        <strain evidence="14 15">UG255</strain>
    </source>
</reference>
<keyword evidence="2" id="KW-0813">Transport</keyword>
<keyword evidence="6" id="KW-0418">Kinase</keyword>
<dbReference type="Pfam" id="PF00358">
    <property type="entry name" value="PTS_EIIA_1"/>
    <property type="match status" value="1"/>
</dbReference>
<evidence type="ECO:0000256" key="4">
    <source>
        <dbReference type="ARBA" id="ARBA00022679"/>
    </source>
</evidence>
<dbReference type="PROSITE" id="PS51093">
    <property type="entry name" value="PTS_EIIA_TYPE_1"/>
    <property type="match status" value="1"/>
</dbReference>
<evidence type="ECO:0000256" key="6">
    <source>
        <dbReference type="ARBA" id="ARBA00022777"/>
    </source>
</evidence>
<dbReference type="InterPro" id="IPR011055">
    <property type="entry name" value="Dup_hybrid_motif"/>
</dbReference>
<protein>
    <recommendedName>
        <fullName evidence="9">PTS system glucose-specific EIIA component</fullName>
    </recommendedName>
    <alternativeName>
        <fullName evidence="12">EIIA-Glc</fullName>
    </alternativeName>
    <alternativeName>
        <fullName evidence="11">EIII-Glc</fullName>
    </alternativeName>
    <alternativeName>
        <fullName evidence="10">Glucose-specific phosphotransferase enzyme IIA component</fullName>
    </alternativeName>
</protein>
<dbReference type="GO" id="GO:0009401">
    <property type="term" value="P:phosphoenolpyruvate-dependent sugar phosphotransferase system"/>
    <property type="evidence" value="ECO:0007669"/>
    <property type="project" value="UniProtKB-KW"/>
</dbReference>
<name>A0A6M1XXI8_STAAU</name>
<evidence type="ECO:0000256" key="5">
    <source>
        <dbReference type="ARBA" id="ARBA00022683"/>
    </source>
</evidence>
<evidence type="ECO:0000256" key="9">
    <source>
        <dbReference type="ARBA" id="ARBA00039163"/>
    </source>
</evidence>